<dbReference type="PANTHER" id="PTHR42789">
    <property type="entry name" value="D-ISOMER SPECIFIC 2-HYDROXYACID DEHYDROGENASE FAMILY PROTEIN (AFU_ORTHOLOGUE AFUA_6G10090)"/>
    <property type="match status" value="1"/>
</dbReference>
<proteinExistence type="inferred from homology"/>
<evidence type="ECO:0000313" key="9">
    <source>
        <dbReference type="Proteomes" id="UP001500171"/>
    </source>
</evidence>
<feature type="domain" description="D-isomer specific 2-hydroxyacid dehydrogenase NAD-binding" evidence="7">
    <location>
        <begin position="109"/>
        <end position="281"/>
    </location>
</feature>
<dbReference type="CDD" id="cd12172">
    <property type="entry name" value="PGDH_like_2"/>
    <property type="match status" value="1"/>
</dbReference>
<comment type="similarity">
    <text evidence="1 5">Belongs to the D-isomer specific 2-hydroxyacid dehydrogenase family.</text>
</comment>
<sequence>MKVICTSPSFAKYDKTPIEDLQKHGFEYLSFPADVSLDELKPHLSDTVAIIVAFTQINELFLSLAPNLNIVCKHGVGVDNIDLAATQKHQIWVTNVPNANKHAVADFALTLLLGAARQLPQACAKTKKGEWPRIFATDAYGKTIGILGLGNIGKQVALRAKGFNMQILAYDPYPDLDFAKQHAIQFVSLDQLTEQSDFISIHMPLIESTHHLFDLARIKTMKKSAFLLNLSRGGIVDERDLYHALSQNMIAGAASDVFVEEPLTSHPLFTLDNFIGTPHIAGYTDGAVSAIGTMCVQNIINTILNGKRPENVVNGL</sequence>
<dbReference type="InterPro" id="IPR006139">
    <property type="entry name" value="D-isomer_2_OHA_DH_cat_dom"/>
</dbReference>
<dbReference type="InterPro" id="IPR029753">
    <property type="entry name" value="D-isomer_DH_CS"/>
</dbReference>
<dbReference type="PROSITE" id="PS00065">
    <property type="entry name" value="D_2_HYDROXYACID_DH_1"/>
    <property type="match status" value="1"/>
</dbReference>
<dbReference type="PROSITE" id="PS00671">
    <property type="entry name" value="D_2_HYDROXYACID_DH_3"/>
    <property type="match status" value="1"/>
</dbReference>
<accession>A0ABP9N3U3</accession>
<evidence type="ECO:0000256" key="2">
    <source>
        <dbReference type="ARBA" id="ARBA00022605"/>
    </source>
</evidence>
<organism evidence="8 9">
    <name type="scientific">Orbus sasakiae</name>
    <dbReference type="NCBI Taxonomy" id="1078475"/>
    <lineage>
        <taxon>Bacteria</taxon>
        <taxon>Pseudomonadati</taxon>
        <taxon>Pseudomonadota</taxon>
        <taxon>Gammaproteobacteria</taxon>
        <taxon>Orbales</taxon>
        <taxon>Orbaceae</taxon>
        <taxon>Orbus</taxon>
    </lineage>
</organism>
<evidence type="ECO:0000256" key="5">
    <source>
        <dbReference type="RuleBase" id="RU003719"/>
    </source>
</evidence>
<dbReference type="EMBL" id="BAABHY010000001">
    <property type="protein sequence ID" value="GAA5109046.1"/>
    <property type="molecule type" value="Genomic_DNA"/>
</dbReference>
<feature type="domain" description="D-isomer specific 2-hydroxyacid dehydrogenase catalytic" evidence="6">
    <location>
        <begin position="18"/>
        <end position="314"/>
    </location>
</feature>
<keyword evidence="9" id="KW-1185">Reference proteome</keyword>
<dbReference type="InterPro" id="IPR050857">
    <property type="entry name" value="D-2-hydroxyacid_DH"/>
</dbReference>
<name>A0ABP9N3U3_9GAMM</name>
<evidence type="ECO:0000256" key="1">
    <source>
        <dbReference type="ARBA" id="ARBA00005854"/>
    </source>
</evidence>
<reference evidence="9" key="1">
    <citation type="journal article" date="2019" name="Int. J. Syst. Evol. Microbiol.">
        <title>The Global Catalogue of Microorganisms (GCM) 10K type strain sequencing project: providing services to taxonomists for standard genome sequencing and annotation.</title>
        <authorList>
            <consortium name="The Broad Institute Genomics Platform"/>
            <consortium name="The Broad Institute Genome Sequencing Center for Infectious Disease"/>
            <person name="Wu L."/>
            <person name="Ma J."/>
        </authorList>
    </citation>
    <scope>NUCLEOTIDE SEQUENCE [LARGE SCALE GENOMIC DNA]</scope>
    <source>
        <strain evidence="9">JCM 18050</strain>
    </source>
</reference>
<evidence type="ECO:0000256" key="4">
    <source>
        <dbReference type="ARBA" id="ARBA00023027"/>
    </source>
</evidence>
<dbReference type="SUPFAM" id="SSF52283">
    <property type="entry name" value="Formate/glycerate dehydrogenase catalytic domain-like"/>
    <property type="match status" value="1"/>
</dbReference>
<dbReference type="Pfam" id="PF02826">
    <property type="entry name" value="2-Hacid_dh_C"/>
    <property type="match status" value="1"/>
</dbReference>
<gene>
    <name evidence="8" type="ORF">GCM10023211_11960</name>
</gene>
<dbReference type="InterPro" id="IPR029752">
    <property type="entry name" value="D-isomer_DH_CS1"/>
</dbReference>
<evidence type="ECO:0000313" key="8">
    <source>
        <dbReference type="EMBL" id="GAA5109046.1"/>
    </source>
</evidence>
<dbReference type="Gene3D" id="3.40.50.720">
    <property type="entry name" value="NAD(P)-binding Rossmann-like Domain"/>
    <property type="match status" value="2"/>
</dbReference>
<dbReference type="InterPro" id="IPR036291">
    <property type="entry name" value="NAD(P)-bd_dom_sf"/>
</dbReference>
<comment type="caution">
    <text evidence="8">The sequence shown here is derived from an EMBL/GenBank/DDBJ whole genome shotgun (WGS) entry which is preliminary data.</text>
</comment>
<dbReference type="RefSeq" id="WP_345489852.1">
    <property type="nucleotide sequence ID" value="NZ_BAABHY010000001.1"/>
</dbReference>
<dbReference type="PANTHER" id="PTHR42789:SF1">
    <property type="entry name" value="D-ISOMER SPECIFIC 2-HYDROXYACID DEHYDROGENASE FAMILY PROTEIN (AFU_ORTHOLOGUE AFUA_6G10090)"/>
    <property type="match status" value="1"/>
</dbReference>
<evidence type="ECO:0000256" key="3">
    <source>
        <dbReference type="ARBA" id="ARBA00023002"/>
    </source>
</evidence>
<dbReference type="InterPro" id="IPR006140">
    <property type="entry name" value="D-isomer_DH_NAD-bd"/>
</dbReference>
<protein>
    <submittedName>
        <fullName evidence="8">Phosphoglycerate dehydrogenase</fullName>
    </submittedName>
</protein>
<dbReference type="SUPFAM" id="SSF51735">
    <property type="entry name" value="NAD(P)-binding Rossmann-fold domains"/>
    <property type="match status" value="1"/>
</dbReference>
<dbReference type="Proteomes" id="UP001500171">
    <property type="component" value="Unassembled WGS sequence"/>
</dbReference>
<keyword evidence="3 5" id="KW-0560">Oxidoreductase</keyword>
<evidence type="ECO:0000259" key="6">
    <source>
        <dbReference type="Pfam" id="PF00389"/>
    </source>
</evidence>
<keyword evidence="4" id="KW-0520">NAD</keyword>
<keyword evidence="2" id="KW-0028">Amino-acid biosynthesis</keyword>
<dbReference type="Pfam" id="PF00389">
    <property type="entry name" value="2-Hacid_dh"/>
    <property type="match status" value="1"/>
</dbReference>
<evidence type="ECO:0000259" key="7">
    <source>
        <dbReference type="Pfam" id="PF02826"/>
    </source>
</evidence>